<sequence>MEINFSDEKVDLSKVNDLNDIEEFTIDKKSRREYKSDFEKDQDLLKVNQLTIKGNVQPNTLSNQENTLREPLRAKKQAFEMRWFKVRDVSAKLGYRRETILRKIYAGEIIATKLGKEWRISEAELNRLLE</sequence>
<dbReference type="RefSeq" id="WP_048570136.1">
    <property type="nucleotide sequence ID" value="NZ_LFVU01000023.1"/>
</dbReference>
<evidence type="ECO:0000313" key="2">
    <source>
        <dbReference type="EMBL" id="KMT22322.1"/>
    </source>
</evidence>
<proteinExistence type="predicted"/>
<gene>
    <name evidence="2" type="ORF">CLCY_17c00160</name>
</gene>
<dbReference type="EMBL" id="LFVU01000023">
    <property type="protein sequence ID" value="KMT22322.1"/>
    <property type="molecule type" value="Genomic_DNA"/>
</dbReference>
<dbReference type="PATRIC" id="fig|1121307.3.peg.343"/>
<reference evidence="2 3" key="1">
    <citation type="submission" date="2015-06" db="EMBL/GenBank/DDBJ databases">
        <title>Draft genome sequence of the purine-degrading Clostridium cylindrosporum HC-1 (DSM 605).</title>
        <authorList>
            <person name="Poehlein A."/>
            <person name="Schiel-Bengelsdorf B."/>
            <person name="Bengelsdorf F."/>
            <person name="Daniel R."/>
            <person name="Duerre P."/>
        </authorList>
    </citation>
    <scope>NUCLEOTIDE SEQUENCE [LARGE SCALE GENOMIC DNA]</scope>
    <source>
        <strain evidence="2 3">DSM 605</strain>
    </source>
</reference>
<dbReference type="GO" id="GO:0003677">
    <property type="term" value="F:DNA binding"/>
    <property type="evidence" value="ECO:0007669"/>
    <property type="project" value="InterPro"/>
</dbReference>
<protein>
    <submittedName>
        <fullName evidence="2">DNA binding domain, excisionase family</fullName>
    </submittedName>
</protein>
<keyword evidence="3" id="KW-1185">Reference proteome</keyword>
<dbReference type="InterPro" id="IPR010093">
    <property type="entry name" value="SinI_DNA-bd"/>
</dbReference>
<dbReference type="InterPro" id="IPR041657">
    <property type="entry name" value="HTH_17"/>
</dbReference>
<name>A0A0J8D8X1_CLOCY</name>
<dbReference type="NCBIfam" id="TIGR01764">
    <property type="entry name" value="excise"/>
    <property type="match status" value="1"/>
</dbReference>
<evidence type="ECO:0000313" key="3">
    <source>
        <dbReference type="Proteomes" id="UP000036756"/>
    </source>
</evidence>
<dbReference type="Pfam" id="PF12728">
    <property type="entry name" value="HTH_17"/>
    <property type="match status" value="1"/>
</dbReference>
<evidence type="ECO:0000259" key="1">
    <source>
        <dbReference type="Pfam" id="PF12728"/>
    </source>
</evidence>
<organism evidence="2 3">
    <name type="scientific">Clostridium cylindrosporum DSM 605</name>
    <dbReference type="NCBI Taxonomy" id="1121307"/>
    <lineage>
        <taxon>Bacteria</taxon>
        <taxon>Bacillati</taxon>
        <taxon>Bacillota</taxon>
        <taxon>Clostridia</taxon>
        <taxon>Eubacteriales</taxon>
        <taxon>Clostridiaceae</taxon>
        <taxon>Clostridium</taxon>
    </lineage>
</organism>
<dbReference type="Proteomes" id="UP000036756">
    <property type="component" value="Unassembled WGS sequence"/>
</dbReference>
<dbReference type="AlphaFoldDB" id="A0A0J8D8X1"/>
<feature type="domain" description="Helix-turn-helix" evidence="1">
    <location>
        <begin position="83"/>
        <end position="130"/>
    </location>
</feature>
<accession>A0A0J8D8X1</accession>
<comment type="caution">
    <text evidence="2">The sequence shown here is derived from an EMBL/GenBank/DDBJ whole genome shotgun (WGS) entry which is preliminary data.</text>
</comment>